<dbReference type="OrthoDB" id="4367324at2759"/>
<accession>A0A8H4WMQ5</accession>
<gene>
    <name evidence="2" type="ORF">FGADI_13555</name>
</gene>
<dbReference type="AlphaFoldDB" id="A0A8H4WMQ5"/>
<reference evidence="2" key="2">
    <citation type="submission" date="2020-05" db="EMBL/GenBank/DDBJ databases">
        <authorList>
            <person name="Kim H.-S."/>
            <person name="Proctor R.H."/>
            <person name="Brown D.W."/>
        </authorList>
    </citation>
    <scope>NUCLEOTIDE SEQUENCE</scope>
    <source>
        <strain evidence="2">NRRL 45417</strain>
    </source>
</reference>
<proteinExistence type="predicted"/>
<evidence type="ECO:0000256" key="1">
    <source>
        <dbReference type="SAM" id="MobiDB-lite"/>
    </source>
</evidence>
<protein>
    <submittedName>
        <fullName evidence="2">Uncharacterized protein</fullName>
    </submittedName>
</protein>
<name>A0A8H4WMQ5_9HYPO</name>
<reference evidence="2" key="1">
    <citation type="journal article" date="2020" name="BMC Genomics">
        <title>Correction to: Identification and distribution of gene clusters required for synthesis of sphingolipid metabolism inhibitors in diverse species of the filamentous fungus Fusarium.</title>
        <authorList>
            <person name="Kim H.S."/>
            <person name="Lohmar J.M."/>
            <person name="Busman M."/>
            <person name="Brown D.W."/>
            <person name="Naumann T.A."/>
            <person name="Divon H.H."/>
            <person name="Lysoe E."/>
            <person name="Uhlig S."/>
            <person name="Proctor R.H."/>
        </authorList>
    </citation>
    <scope>NUCLEOTIDE SEQUENCE</scope>
    <source>
        <strain evidence="2">NRRL 45417</strain>
    </source>
</reference>
<feature type="region of interest" description="Disordered" evidence="1">
    <location>
        <begin position="308"/>
        <end position="330"/>
    </location>
</feature>
<evidence type="ECO:0000313" key="3">
    <source>
        <dbReference type="Proteomes" id="UP000604273"/>
    </source>
</evidence>
<comment type="caution">
    <text evidence="2">The sequence shown here is derived from an EMBL/GenBank/DDBJ whole genome shotgun (WGS) entry which is preliminary data.</text>
</comment>
<evidence type="ECO:0000313" key="2">
    <source>
        <dbReference type="EMBL" id="KAF4943219.1"/>
    </source>
</evidence>
<dbReference type="EMBL" id="JABFAI010000626">
    <property type="protein sequence ID" value="KAF4943219.1"/>
    <property type="molecule type" value="Genomic_DNA"/>
</dbReference>
<keyword evidence="3" id="KW-1185">Reference proteome</keyword>
<sequence>MSLPTFQGTPVPAFTVHIHQSVSIRDALALPNATLFGPEHASSSIRADTTRHAVRALSISKWTNFDFEVLTELYKDMLNQMVPPPNGAKSGPFHVNIIEEAKKMFLEHLSPRLEEPIKQGAALLGSQFGHQFPAVVVKPGKSFDKQTPTLSYVAGNDPDGRTLVVNLCLHANAWRSSMISGNKATMARRPLDRLAKYCLLAHTRYGFLMTTEEIVVVRIRGTVFNTNMSCHVEWQAIPWSAQGPYELTACLSIWSLVMLSLDDLRMSGSPPHYLPLPRCLPDPRPLNLWWRCQIPKGFFYRHPSSGQREADLPEGSMFEDAPKDTSSWTS</sequence>
<dbReference type="Proteomes" id="UP000604273">
    <property type="component" value="Unassembled WGS sequence"/>
</dbReference>
<organism evidence="2 3">
    <name type="scientific">Fusarium gaditjirri</name>
    <dbReference type="NCBI Taxonomy" id="282569"/>
    <lineage>
        <taxon>Eukaryota</taxon>
        <taxon>Fungi</taxon>
        <taxon>Dikarya</taxon>
        <taxon>Ascomycota</taxon>
        <taxon>Pezizomycotina</taxon>
        <taxon>Sordariomycetes</taxon>
        <taxon>Hypocreomycetidae</taxon>
        <taxon>Hypocreales</taxon>
        <taxon>Nectriaceae</taxon>
        <taxon>Fusarium</taxon>
        <taxon>Fusarium nisikadoi species complex</taxon>
    </lineage>
</organism>